<organism evidence="1 2">
    <name type="scientific">Acanthosepion pharaonis</name>
    <name type="common">Pharaoh cuttlefish</name>
    <name type="synonym">Sepia pharaonis</name>
    <dbReference type="NCBI Taxonomy" id="158019"/>
    <lineage>
        <taxon>Eukaryota</taxon>
        <taxon>Metazoa</taxon>
        <taxon>Spiralia</taxon>
        <taxon>Lophotrochozoa</taxon>
        <taxon>Mollusca</taxon>
        <taxon>Cephalopoda</taxon>
        <taxon>Coleoidea</taxon>
        <taxon>Decapodiformes</taxon>
        <taxon>Sepiida</taxon>
        <taxon>Sepiina</taxon>
        <taxon>Sepiidae</taxon>
        <taxon>Acanthosepion</taxon>
    </lineage>
</organism>
<evidence type="ECO:0000313" key="2">
    <source>
        <dbReference type="Proteomes" id="UP000597762"/>
    </source>
</evidence>
<sequence length="240" mass="26994">MVLERDFWNKSLSRRLFLQGSKSHKIRRSGGSRSVWSCLRSLSLSLSLSLSISLLSLLGVLVPQTINHGSPCKYLNMESPSSFLGILPGPSPSFGYLIKPVSLLLFNPYQSTEITTRGSSSSPSLNGRKNIIYFFPGDQQRSISVVSLSFSLSHLSLSHTHTHTFFLYECLLTSLHFFQVSFSFSFTCQSVSLFLAPNEWLSLLLYSGLFHLFNSFAANYSPLHLPPPNQEMLLTLFFYM</sequence>
<dbReference type="Proteomes" id="UP000597762">
    <property type="component" value="Unassembled WGS sequence"/>
</dbReference>
<gene>
    <name evidence="1" type="ORF">SPHA_16340</name>
</gene>
<evidence type="ECO:0000313" key="1">
    <source>
        <dbReference type="EMBL" id="CAE1227250.1"/>
    </source>
</evidence>
<dbReference type="AlphaFoldDB" id="A0A812BGQ8"/>
<dbReference type="EMBL" id="CAHIKZ030000572">
    <property type="protein sequence ID" value="CAE1227250.1"/>
    <property type="molecule type" value="Genomic_DNA"/>
</dbReference>
<protein>
    <submittedName>
        <fullName evidence="1">Uncharacterized protein</fullName>
    </submittedName>
</protein>
<reference evidence="1" key="1">
    <citation type="submission" date="2021-01" db="EMBL/GenBank/DDBJ databases">
        <authorList>
            <person name="Li R."/>
            <person name="Bekaert M."/>
        </authorList>
    </citation>
    <scope>NUCLEOTIDE SEQUENCE</scope>
    <source>
        <strain evidence="1">Farmed</strain>
    </source>
</reference>
<comment type="caution">
    <text evidence="1">The sequence shown here is derived from an EMBL/GenBank/DDBJ whole genome shotgun (WGS) entry which is preliminary data.</text>
</comment>
<proteinExistence type="predicted"/>
<name>A0A812BGQ8_ACAPH</name>
<accession>A0A812BGQ8</accession>
<keyword evidence="2" id="KW-1185">Reference proteome</keyword>